<feature type="non-terminal residue" evidence="1">
    <location>
        <position position="1"/>
    </location>
</feature>
<keyword evidence="2" id="KW-1185">Reference proteome</keyword>
<dbReference type="OrthoDB" id="2363143at2759"/>
<dbReference type="AlphaFoldDB" id="A0A9N9IUL0"/>
<organism evidence="1 2">
    <name type="scientific">Dentiscutata erythropus</name>
    <dbReference type="NCBI Taxonomy" id="1348616"/>
    <lineage>
        <taxon>Eukaryota</taxon>
        <taxon>Fungi</taxon>
        <taxon>Fungi incertae sedis</taxon>
        <taxon>Mucoromycota</taxon>
        <taxon>Glomeromycotina</taxon>
        <taxon>Glomeromycetes</taxon>
        <taxon>Diversisporales</taxon>
        <taxon>Gigasporaceae</taxon>
        <taxon>Dentiscutata</taxon>
    </lineage>
</organism>
<comment type="caution">
    <text evidence="1">The sequence shown here is derived from an EMBL/GenBank/DDBJ whole genome shotgun (WGS) entry which is preliminary data.</text>
</comment>
<reference evidence="1" key="1">
    <citation type="submission" date="2021-06" db="EMBL/GenBank/DDBJ databases">
        <authorList>
            <person name="Kallberg Y."/>
            <person name="Tangrot J."/>
            <person name="Rosling A."/>
        </authorList>
    </citation>
    <scope>NUCLEOTIDE SEQUENCE</scope>
    <source>
        <strain evidence="1">MA453B</strain>
    </source>
</reference>
<protein>
    <submittedName>
        <fullName evidence="1">2239_t:CDS:1</fullName>
    </submittedName>
</protein>
<accession>A0A9N9IUL0</accession>
<dbReference type="EMBL" id="CAJVPY010015494">
    <property type="protein sequence ID" value="CAG8752105.1"/>
    <property type="molecule type" value="Genomic_DNA"/>
</dbReference>
<proteinExistence type="predicted"/>
<evidence type="ECO:0000313" key="2">
    <source>
        <dbReference type="Proteomes" id="UP000789405"/>
    </source>
</evidence>
<sequence length="112" mass="12953">MLFTIIEIVFSVYKDEITELKVLEERVKKLESKESSSSHANASKPRNCWEVFVNVHKIPKRSMMVKVIGIYSHFLFCTIAAPDSLWIKIYLTCVAIYVTLTEKLEEKVILSL</sequence>
<dbReference type="Proteomes" id="UP000789405">
    <property type="component" value="Unassembled WGS sequence"/>
</dbReference>
<gene>
    <name evidence="1" type="ORF">DERYTH_LOCUS16997</name>
</gene>
<evidence type="ECO:0000313" key="1">
    <source>
        <dbReference type="EMBL" id="CAG8752105.1"/>
    </source>
</evidence>
<name>A0A9N9IUL0_9GLOM</name>
<feature type="non-terminal residue" evidence="1">
    <location>
        <position position="112"/>
    </location>
</feature>